<dbReference type="Gene3D" id="3.40.630.30">
    <property type="match status" value="1"/>
</dbReference>
<evidence type="ECO:0000313" key="5">
    <source>
        <dbReference type="Proteomes" id="UP000028643"/>
    </source>
</evidence>
<feature type="domain" description="N-acetyltransferase" evidence="3">
    <location>
        <begin position="4"/>
        <end position="174"/>
    </location>
</feature>
<accession>A0A085V7U5</accession>
<dbReference type="InterPro" id="IPR050832">
    <property type="entry name" value="Bact_Acetyltransf"/>
</dbReference>
<dbReference type="InterPro" id="IPR016181">
    <property type="entry name" value="Acyl_CoA_acyltransferase"/>
</dbReference>
<dbReference type="PROSITE" id="PS51186">
    <property type="entry name" value="GNAT"/>
    <property type="match status" value="1"/>
</dbReference>
<protein>
    <submittedName>
        <fullName evidence="4">Acetyltransferase</fullName>
    </submittedName>
</protein>
<comment type="caution">
    <text evidence="4">The sequence shown here is derived from an EMBL/GenBank/DDBJ whole genome shotgun (WGS) entry which is preliminary data.</text>
</comment>
<reference evidence="4 5" key="1">
    <citation type="submission" date="2014-07" db="EMBL/GenBank/DDBJ databases">
        <title>Draft Genome Sequences of Environmental Pseudomonas syringae strains.</title>
        <authorList>
            <person name="Baltrus D.A."/>
            <person name="Berge O."/>
            <person name="Morris C."/>
        </authorList>
    </citation>
    <scope>NUCLEOTIDE SEQUENCE [LARGE SCALE GENOMIC DNA]</scope>
    <source>
        <strain evidence="4 5">CEB003</strain>
    </source>
</reference>
<dbReference type="Proteomes" id="UP000028643">
    <property type="component" value="Unassembled WGS sequence"/>
</dbReference>
<dbReference type="CDD" id="cd04301">
    <property type="entry name" value="NAT_SF"/>
    <property type="match status" value="1"/>
</dbReference>
<dbReference type="AlphaFoldDB" id="A0A085V7U5"/>
<keyword evidence="2" id="KW-0012">Acyltransferase</keyword>
<dbReference type="SUPFAM" id="SSF55729">
    <property type="entry name" value="Acyl-CoA N-acyltransferases (Nat)"/>
    <property type="match status" value="1"/>
</dbReference>
<dbReference type="InterPro" id="IPR000182">
    <property type="entry name" value="GNAT_dom"/>
</dbReference>
<sequence length="177" mass="19565">MNPAQLRRVNAESFAHYRHGLVELLLDAVKNGASVGFMADLDVEQAYAWCDGLKTDLESNSLLLWVVVENEKVLASAQLSLCQKPNGLNRAEVQKLLVRNDAQRRGLGQQLMQAVEKAAAQYQRGLLHLDTEAGSPAEAFYRALGYVRVGELPNYCQSPDGRYTPTAIYFKTLGQPA</sequence>
<dbReference type="PATRIC" id="fig|317.174.peg.2683"/>
<dbReference type="EMBL" id="JPQT01000104">
    <property type="protein sequence ID" value="KFE51508.1"/>
    <property type="molecule type" value="Genomic_DNA"/>
</dbReference>
<dbReference type="RefSeq" id="WP_020293709.1">
    <property type="nucleotide sequence ID" value="NZ_JPQT01000104.1"/>
</dbReference>
<evidence type="ECO:0000313" key="4">
    <source>
        <dbReference type="EMBL" id="KFE51508.1"/>
    </source>
</evidence>
<gene>
    <name evidence="4" type="ORF">IV02_13065</name>
</gene>
<evidence type="ECO:0000256" key="2">
    <source>
        <dbReference type="ARBA" id="ARBA00023315"/>
    </source>
</evidence>
<evidence type="ECO:0000259" key="3">
    <source>
        <dbReference type="PROSITE" id="PS51186"/>
    </source>
</evidence>
<keyword evidence="1 4" id="KW-0808">Transferase</keyword>
<proteinExistence type="predicted"/>
<evidence type="ECO:0000256" key="1">
    <source>
        <dbReference type="ARBA" id="ARBA00022679"/>
    </source>
</evidence>
<name>A0A085V7U5_PSESX</name>
<dbReference type="Pfam" id="PF00583">
    <property type="entry name" value="Acetyltransf_1"/>
    <property type="match status" value="1"/>
</dbReference>
<organism evidence="4 5">
    <name type="scientific">Pseudomonas syringae</name>
    <dbReference type="NCBI Taxonomy" id="317"/>
    <lineage>
        <taxon>Bacteria</taxon>
        <taxon>Pseudomonadati</taxon>
        <taxon>Pseudomonadota</taxon>
        <taxon>Gammaproteobacteria</taxon>
        <taxon>Pseudomonadales</taxon>
        <taxon>Pseudomonadaceae</taxon>
        <taxon>Pseudomonas</taxon>
    </lineage>
</organism>
<dbReference type="GO" id="GO:0016747">
    <property type="term" value="F:acyltransferase activity, transferring groups other than amino-acyl groups"/>
    <property type="evidence" value="ECO:0007669"/>
    <property type="project" value="InterPro"/>
</dbReference>
<dbReference type="PANTHER" id="PTHR43877">
    <property type="entry name" value="AMINOALKYLPHOSPHONATE N-ACETYLTRANSFERASE-RELATED-RELATED"/>
    <property type="match status" value="1"/>
</dbReference>